<name>A0ABT2EAF8_9GAMM</name>
<evidence type="ECO:0000256" key="2">
    <source>
        <dbReference type="ARBA" id="ARBA00007362"/>
    </source>
</evidence>
<comment type="similarity">
    <text evidence="2">Belongs to the EamA transporter family.</text>
</comment>
<dbReference type="PANTHER" id="PTHR32322">
    <property type="entry name" value="INNER MEMBRANE TRANSPORTER"/>
    <property type="match status" value="1"/>
</dbReference>
<comment type="subcellular location">
    <subcellularLocation>
        <location evidence="1">Membrane</location>
        <topology evidence="1">Multi-pass membrane protein</topology>
    </subcellularLocation>
</comment>
<dbReference type="Pfam" id="PF00892">
    <property type="entry name" value="EamA"/>
    <property type="match status" value="2"/>
</dbReference>
<evidence type="ECO:0000313" key="8">
    <source>
        <dbReference type="EMBL" id="MCS2608560.1"/>
    </source>
</evidence>
<keyword evidence="4 6" id="KW-1133">Transmembrane helix</keyword>
<feature type="transmembrane region" description="Helical" evidence="6">
    <location>
        <begin position="206"/>
        <end position="225"/>
    </location>
</feature>
<feature type="transmembrane region" description="Helical" evidence="6">
    <location>
        <begin position="31"/>
        <end position="50"/>
    </location>
</feature>
<evidence type="ECO:0000256" key="3">
    <source>
        <dbReference type="ARBA" id="ARBA00022692"/>
    </source>
</evidence>
<feature type="transmembrane region" description="Helical" evidence="6">
    <location>
        <begin position="119"/>
        <end position="136"/>
    </location>
</feature>
<dbReference type="EMBL" id="JAJISC010000002">
    <property type="protein sequence ID" value="MCS2608560.1"/>
    <property type="molecule type" value="Genomic_DNA"/>
</dbReference>
<feature type="transmembrane region" description="Helical" evidence="6">
    <location>
        <begin position="56"/>
        <end position="76"/>
    </location>
</feature>
<keyword evidence="3 6" id="KW-0812">Transmembrane</keyword>
<dbReference type="InterPro" id="IPR037185">
    <property type="entry name" value="EmrE-like"/>
</dbReference>
<evidence type="ECO:0000256" key="4">
    <source>
        <dbReference type="ARBA" id="ARBA00022989"/>
    </source>
</evidence>
<evidence type="ECO:0000259" key="7">
    <source>
        <dbReference type="Pfam" id="PF00892"/>
    </source>
</evidence>
<protein>
    <submittedName>
        <fullName evidence="8">DMT family transporter</fullName>
    </submittedName>
</protein>
<evidence type="ECO:0000256" key="1">
    <source>
        <dbReference type="ARBA" id="ARBA00004141"/>
    </source>
</evidence>
<feature type="transmembrane region" description="Helical" evidence="6">
    <location>
        <begin position="173"/>
        <end position="194"/>
    </location>
</feature>
<accession>A0ABT2EAF8</accession>
<dbReference type="SUPFAM" id="SSF103481">
    <property type="entry name" value="Multidrug resistance efflux transporter EmrE"/>
    <property type="match status" value="2"/>
</dbReference>
<feature type="transmembrane region" description="Helical" evidence="6">
    <location>
        <begin position="88"/>
        <end position="107"/>
    </location>
</feature>
<organism evidence="8 9">
    <name type="scientific">Halomonas dongshanensis</name>
    <dbReference type="NCBI Taxonomy" id="2890835"/>
    <lineage>
        <taxon>Bacteria</taxon>
        <taxon>Pseudomonadati</taxon>
        <taxon>Pseudomonadota</taxon>
        <taxon>Gammaproteobacteria</taxon>
        <taxon>Oceanospirillales</taxon>
        <taxon>Halomonadaceae</taxon>
        <taxon>Halomonas</taxon>
    </lineage>
</organism>
<feature type="domain" description="EamA" evidence="7">
    <location>
        <begin position="29"/>
        <end position="159"/>
    </location>
</feature>
<dbReference type="InterPro" id="IPR000620">
    <property type="entry name" value="EamA_dom"/>
</dbReference>
<sequence length="312" mass="33716">MGFKRSVLSSNSSPSSLVCERKSVDIQAASLMVVFCLVLGFQQVAIKGVAEEISPLVQIALRTSMATLIIIVFACFKGIGWRDVRCHWRPGVLVGLGFTGEFAFLAWGLGHSLASHMSVFLYTAPIFAALGLHAWVPGEQLGKRQWWGVGLAFMGMVIAMAPGQISQEQWRDILFGDFLGLLAGLCWAATTVIIRKSSLSEAPAELTLSYQLSVTALLLLPIALLSGELMAARFTPLALSSLGFQTLVISCAALLLWFSLLRRYRASQLGVFSFLAPLFGVLFGTLLLQEPLSANFLIGGSAILFGIVLVMR</sequence>
<keyword evidence="5 6" id="KW-0472">Membrane</keyword>
<dbReference type="Proteomes" id="UP001165542">
    <property type="component" value="Unassembled WGS sequence"/>
</dbReference>
<dbReference type="PANTHER" id="PTHR32322:SF2">
    <property type="entry name" value="EAMA DOMAIN-CONTAINING PROTEIN"/>
    <property type="match status" value="1"/>
</dbReference>
<evidence type="ECO:0000256" key="5">
    <source>
        <dbReference type="ARBA" id="ARBA00023136"/>
    </source>
</evidence>
<dbReference type="InterPro" id="IPR050638">
    <property type="entry name" value="AA-Vitamin_Transporters"/>
</dbReference>
<evidence type="ECO:0000313" key="9">
    <source>
        <dbReference type="Proteomes" id="UP001165542"/>
    </source>
</evidence>
<feature type="transmembrane region" description="Helical" evidence="6">
    <location>
        <begin position="294"/>
        <end position="311"/>
    </location>
</feature>
<comment type="caution">
    <text evidence="8">The sequence shown here is derived from an EMBL/GenBank/DDBJ whole genome shotgun (WGS) entry which is preliminary data.</text>
</comment>
<evidence type="ECO:0000256" key="6">
    <source>
        <dbReference type="SAM" id="Phobius"/>
    </source>
</evidence>
<feature type="domain" description="EamA" evidence="7">
    <location>
        <begin position="175"/>
        <end position="311"/>
    </location>
</feature>
<gene>
    <name evidence="8" type="ORF">LLY24_04400</name>
</gene>
<feature type="transmembrane region" description="Helical" evidence="6">
    <location>
        <begin position="148"/>
        <end position="167"/>
    </location>
</feature>
<keyword evidence="9" id="KW-1185">Reference proteome</keyword>
<reference evidence="8" key="1">
    <citation type="submission" date="2021-11" db="EMBL/GenBank/DDBJ databases">
        <title>Halomonas sp., isolated from a coastal aquaculture zone in Dongshan Bay.</title>
        <authorList>
            <person name="Lin W."/>
        </authorList>
    </citation>
    <scope>NUCLEOTIDE SEQUENCE</scope>
    <source>
        <strain evidence="8">Yzlin-01</strain>
    </source>
</reference>
<feature type="transmembrane region" description="Helical" evidence="6">
    <location>
        <begin position="237"/>
        <end position="257"/>
    </location>
</feature>
<proteinExistence type="inferred from homology"/>
<dbReference type="RefSeq" id="WP_259035070.1">
    <property type="nucleotide sequence ID" value="NZ_JAJISC010000002.1"/>
</dbReference>
<feature type="transmembrane region" description="Helical" evidence="6">
    <location>
        <begin position="269"/>
        <end position="288"/>
    </location>
</feature>